<protein>
    <recommendedName>
        <fullName evidence="4">Lipoprotein</fullName>
    </recommendedName>
</protein>
<keyword evidence="3" id="KW-1185">Reference proteome</keyword>
<keyword evidence="1" id="KW-0732">Signal</keyword>
<dbReference type="RefSeq" id="WP_336203022.1">
    <property type="nucleotide sequence ID" value="NZ_JBANEI010000005.1"/>
</dbReference>
<comment type="caution">
    <text evidence="2">The sequence shown here is derived from an EMBL/GenBank/DDBJ whole genome shotgun (WGS) entry which is preliminary data.</text>
</comment>
<evidence type="ECO:0000313" key="3">
    <source>
        <dbReference type="Proteomes" id="UP001306592"/>
    </source>
</evidence>
<reference evidence="2 3" key="1">
    <citation type="submission" date="2024-02" db="EMBL/GenBank/DDBJ databases">
        <title>First report Erwinia aphidicola in onion in Chile.</title>
        <authorList>
            <person name="Valenzuela M."/>
            <person name="Pena M."/>
            <person name="Dutta B."/>
        </authorList>
    </citation>
    <scope>NUCLEOTIDE SEQUENCE [LARGE SCALE GENOMIC DNA]</scope>
    <source>
        <strain evidence="2 3">QCJ3A</strain>
    </source>
</reference>
<gene>
    <name evidence="2" type="ORF">V8N49_10080</name>
</gene>
<evidence type="ECO:0000256" key="1">
    <source>
        <dbReference type="SAM" id="SignalP"/>
    </source>
</evidence>
<accession>A0ABU8DES5</accession>
<dbReference type="Proteomes" id="UP001306592">
    <property type="component" value="Unassembled WGS sequence"/>
</dbReference>
<evidence type="ECO:0000313" key="2">
    <source>
        <dbReference type="EMBL" id="MEI2682006.1"/>
    </source>
</evidence>
<organism evidence="2 3">
    <name type="scientific">Erwinia aphidicola</name>
    <dbReference type="NCBI Taxonomy" id="68334"/>
    <lineage>
        <taxon>Bacteria</taxon>
        <taxon>Pseudomonadati</taxon>
        <taxon>Pseudomonadota</taxon>
        <taxon>Gammaproteobacteria</taxon>
        <taxon>Enterobacterales</taxon>
        <taxon>Erwiniaceae</taxon>
        <taxon>Erwinia</taxon>
    </lineage>
</organism>
<evidence type="ECO:0008006" key="4">
    <source>
        <dbReference type="Google" id="ProtNLM"/>
    </source>
</evidence>
<feature type="chain" id="PRO_5045609367" description="Lipoprotein" evidence="1">
    <location>
        <begin position="21"/>
        <end position="106"/>
    </location>
</feature>
<dbReference type="PROSITE" id="PS51257">
    <property type="entry name" value="PROKAR_LIPOPROTEIN"/>
    <property type="match status" value="1"/>
</dbReference>
<proteinExistence type="predicted"/>
<dbReference type="EMBL" id="JBANEI010000005">
    <property type="protein sequence ID" value="MEI2682006.1"/>
    <property type="molecule type" value="Genomic_DNA"/>
</dbReference>
<feature type="signal peptide" evidence="1">
    <location>
        <begin position="1"/>
        <end position="20"/>
    </location>
</feature>
<sequence length="106" mass="11269">MKLFCLLSLTLLLSGCAVKRYPASPPVSTVQADQLDCRGIQQQIAAQQQVQQKIDKTGEFDGLTVVGATLDFGIGNGIAKSRAQKAATVRAQQLQQLAQAKCHAAT</sequence>
<name>A0ABU8DES5_ERWAP</name>